<evidence type="ECO:0000256" key="2">
    <source>
        <dbReference type="ARBA" id="ARBA00022540"/>
    </source>
</evidence>
<dbReference type="GO" id="GO:0005850">
    <property type="term" value="C:eukaryotic translation initiation factor 2 complex"/>
    <property type="evidence" value="ECO:0007669"/>
    <property type="project" value="TreeGrafter"/>
</dbReference>
<gene>
    <name evidence="6" type="ORF">DLAC_04544</name>
</gene>
<evidence type="ECO:0000256" key="3">
    <source>
        <dbReference type="ARBA" id="ARBA00022917"/>
    </source>
</evidence>
<dbReference type="InterPro" id="IPR016189">
    <property type="entry name" value="Transl_init_fac_IF2/IF5_N"/>
</dbReference>
<comment type="caution">
    <text evidence="6">The sequence shown here is derived from an EMBL/GenBank/DDBJ whole genome shotgun (WGS) entry which is preliminary data.</text>
</comment>
<reference evidence="6 7" key="1">
    <citation type="submission" date="2015-12" db="EMBL/GenBank/DDBJ databases">
        <title>Dictyostelia acquired genes for synthesis and detection of signals that induce cell-type specialization by lateral gene transfer from prokaryotes.</title>
        <authorList>
            <person name="Gloeckner G."/>
            <person name="Schaap P."/>
        </authorList>
    </citation>
    <scope>NUCLEOTIDE SEQUENCE [LARGE SCALE GENOMIC DNA]</scope>
    <source>
        <strain evidence="6 7">TK</strain>
    </source>
</reference>
<dbReference type="InterPro" id="IPR002735">
    <property type="entry name" value="Transl_init_fac_IF2/IF5_dom"/>
</dbReference>
<dbReference type="EMBL" id="LODT01000022">
    <property type="protein sequence ID" value="KYQ94249.1"/>
    <property type="molecule type" value="Genomic_DNA"/>
</dbReference>
<comment type="similarity">
    <text evidence="1">Belongs to the eIF-2-beta/eIF-5 family.</text>
</comment>
<dbReference type="AlphaFoldDB" id="A0A151ZK17"/>
<evidence type="ECO:0000259" key="5">
    <source>
        <dbReference type="SMART" id="SM00653"/>
    </source>
</evidence>
<dbReference type="InParanoid" id="A0A151ZK17"/>
<evidence type="ECO:0000256" key="4">
    <source>
        <dbReference type="SAM" id="MobiDB-lite"/>
    </source>
</evidence>
<dbReference type="Gene3D" id="3.30.30.170">
    <property type="match status" value="1"/>
</dbReference>
<dbReference type="GO" id="GO:0031369">
    <property type="term" value="F:translation initiation factor binding"/>
    <property type="evidence" value="ECO:0007669"/>
    <property type="project" value="TreeGrafter"/>
</dbReference>
<dbReference type="GO" id="GO:0003743">
    <property type="term" value="F:translation initiation factor activity"/>
    <property type="evidence" value="ECO:0007669"/>
    <property type="project" value="UniProtKB-KW"/>
</dbReference>
<proteinExistence type="inferred from homology"/>
<feature type="compositionally biased region" description="Low complexity" evidence="4">
    <location>
        <begin position="139"/>
        <end position="148"/>
    </location>
</feature>
<keyword evidence="2" id="KW-0396">Initiation factor</keyword>
<dbReference type="GO" id="GO:0003729">
    <property type="term" value="F:mRNA binding"/>
    <property type="evidence" value="ECO:0007669"/>
    <property type="project" value="TreeGrafter"/>
</dbReference>
<sequence>MSDTTDVKADALVFDETMKKKKKKVSSKDVPIEEEKKKKSSSKSKSTEEGTESVEGEKKKKKSSSSKSSSKEEAVEGEKPKKKKSSSSKDKESKEAGESTTTADDDEQFSNIDFSKKKKKSSKSKSGAEKDSKDETEEATTSTTTTSSGKKPSPYHYPDAEEEKQQQQQVQEDEEDDFDPTTAPGGITWAGTDRDYKYSELTYRIYHLIGNSELASDQKRQMKPPQVFRETTKKTVWANFAEICQTLNRKPDHVLSYVFAELGTNGSVDGNDRLIIRGRFNTSQIEIVIRHYISEYVACRNCKSPNTTLERNNRLYFLCCNACNSKRTVVVIKKGLELGKKQAKE</sequence>
<accession>A0A151ZK17</accession>
<dbReference type="PANTHER" id="PTHR23001:SF3">
    <property type="entry name" value="EUKARYOTIC TRANSLATION INITIATION FACTOR 2 SUBUNIT 2"/>
    <property type="match status" value="1"/>
</dbReference>
<name>A0A151ZK17_TIELA</name>
<evidence type="ECO:0000256" key="1">
    <source>
        <dbReference type="ARBA" id="ARBA00010397"/>
    </source>
</evidence>
<keyword evidence="3" id="KW-0648">Protein biosynthesis</keyword>
<dbReference type="OMA" id="CMREGNK"/>
<dbReference type="FunFam" id="3.30.30.170:FF:000001">
    <property type="entry name" value="Eukaryotic translation initiation factor 2 subunit"/>
    <property type="match status" value="1"/>
</dbReference>
<protein>
    <submittedName>
        <fullName evidence="6">eIF-3 beta</fullName>
    </submittedName>
</protein>
<feature type="compositionally biased region" description="Basic and acidic residues" evidence="4">
    <location>
        <begin position="87"/>
        <end position="97"/>
    </location>
</feature>
<dbReference type="GO" id="GO:0001731">
    <property type="term" value="P:formation of translation preinitiation complex"/>
    <property type="evidence" value="ECO:0007669"/>
    <property type="project" value="TreeGrafter"/>
</dbReference>
<dbReference type="InterPro" id="IPR045196">
    <property type="entry name" value="IF2/IF5"/>
</dbReference>
<dbReference type="InterPro" id="IPR016190">
    <property type="entry name" value="Transl_init_fac_IF2/IF5_Zn-bd"/>
</dbReference>
<dbReference type="PANTHER" id="PTHR23001">
    <property type="entry name" value="EUKARYOTIC TRANSLATION INITIATION FACTOR"/>
    <property type="match status" value="1"/>
</dbReference>
<feature type="region of interest" description="Disordered" evidence="4">
    <location>
        <begin position="1"/>
        <end position="191"/>
    </location>
</feature>
<feature type="domain" description="Translation initiation factor IF2/IF5" evidence="5">
    <location>
        <begin position="217"/>
        <end position="326"/>
    </location>
</feature>
<evidence type="ECO:0000313" key="7">
    <source>
        <dbReference type="Proteomes" id="UP000076078"/>
    </source>
</evidence>
<dbReference type="STRING" id="361077.A0A151ZK17"/>
<evidence type="ECO:0000313" key="6">
    <source>
        <dbReference type="EMBL" id="KYQ94249.1"/>
    </source>
</evidence>
<dbReference type="Proteomes" id="UP000076078">
    <property type="component" value="Unassembled WGS sequence"/>
</dbReference>
<dbReference type="SMART" id="SM00653">
    <property type="entry name" value="eIF2B_5"/>
    <property type="match status" value="1"/>
</dbReference>
<dbReference type="SUPFAM" id="SSF100966">
    <property type="entry name" value="Translation initiation factor 2 beta, aIF2beta, N-terminal domain"/>
    <property type="match status" value="1"/>
</dbReference>
<dbReference type="Pfam" id="PF01873">
    <property type="entry name" value="eIF-5_eIF-2B"/>
    <property type="match status" value="1"/>
</dbReference>
<dbReference type="SUPFAM" id="SSF75689">
    <property type="entry name" value="Zinc-binding domain of translation initiation factor 2 beta"/>
    <property type="match status" value="1"/>
</dbReference>
<organism evidence="6 7">
    <name type="scientific">Tieghemostelium lacteum</name>
    <name type="common">Slime mold</name>
    <name type="synonym">Dictyostelium lacteum</name>
    <dbReference type="NCBI Taxonomy" id="361077"/>
    <lineage>
        <taxon>Eukaryota</taxon>
        <taxon>Amoebozoa</taxon>
        <taxon>Evosea</taxon>
        <taxon>Eumycetozoa</taxon>
        <taxon>Dictyostelia</taxon>
        <taxon>Dictyosteliales</taxon>
        <taxon>Raperosteliaceae</taxon>
        <taxon>Tieghemostelium</taxon>
    </lineage>
</organism>
<feature type="compositionally biased region" description="Basic and acidic residues" evidence="4">
    <location>
        <begin position="69"/>
        <end position="79"/>
    </location>
</feature>
<keyword evidence="7" id="KW-1185">Reference proteome</keyword>
<dbReference type="OrthoDB" id="10255414at2759"/>
<feature type="compositionally biased region" description="Basic and acidic residues" evidence="4">
    <location>
        <begin position="26"/>
        <end position="37"/>
    </location>
</feature>